<reference evidence="5 6" key="1">
    <citation type="submission" date="2023-10" db="EMBL/GenBank/DDBJ databases">
        <title>Bacteria for the degradation of biodegradable plastic PBAT(Polybutylene adipate terephthalate).</title>
        <authorList>
            <person name="Weon H.-Y."/>
            <person name="Yeon J."/>
        </authorList>
    </citation>
    <scope>NUCLEOTIDE SEQUENCE [LARGE SCALE GENOMIC DNA]</scope>
    <source>
        <strain evidence="5 6">SBD 7-3</strain>
    </source>
</reference>
<evidence type="ECO:0000256" key="3">
    <source>
        <dbReference type="SAM" id="MobiDB-lite"/>
    </source>
</evidence>
<keyword evidence="2" id="KW-0862">Zinc</keyword>
<dbReference type="Proteomes" id="UP001303946">
    <property type="component" value="Chromosome"/>
</dbReference>
<evidence type="ECO:0000259" key="4">
    <source>
        <dbReference type="Pfam" id="PF00080"/>
    </source>
</evidence>
<dbReference type="EMBL" id="CP136336">
    <property type="protein sequence ID" value="WOB06151.1"/>
    <property type="molecule type" value="Genomic_DNA"/>
</dbReference>
<keyword evidence="6" id="KW-1185">Reference proteome</keyword>
<comment type="similarity">
    <text evidence="1 2">Belongs to the Cu-Zn superoxide dismutase family.</text>
</comment>
<dbReference type="SUPFAM" id="SSF49329">
    <property type="entry name" value="Cu,Zn superoxide dismutase-like"/>
    <property type="match status" value="1"/>
</dbReference>
<feature type="region of interest" description="Disordered" evidence="3">
    <location>
        <begin position="34"/>
        <end position="79"/>
    </location>
</feature>
<comment type="function">
    <text evidence="2">Destroys radicals which are normally produced within the cells and which are toxic to biological systems.</text>
</comment>
<feature type="compositionally biased region" description="Basic and acidic residues" evidence="3">
    <location>
        <begin position="38"/>
        <end position="47"/>
    </location>
</feature>
<organism evidence="5 6">
    <name type="scientific">Piscinibacter gummiphilus</name>
    <dbReference type="NCBI Taxonomy" id="946333"/>
    <lineage>
        <taxon>Bacteria</taxon>
        <taxon>Pseudomonadati</taxon>
        <taxon>Pseudomonadota</taxon>
        <taxon>Betaproteobacteria</taxon>
        <taxon>Burkholderiales</taxon>
        <taxon>Sphaerotilaceae</taxon>
        <taxon>Piscinibacter</taxon>
    </lineage>
</organism>
<dbReference type="InterPro" id="IPR036423">
    <property type="entry name" value="SOD-like_Cu/Zn_dom_sf"/>
</dbReference>
<accession>A0ABZ0CMD6</accession>
<sequence length="162" mass="16336">MLNPTAGQKANGLVRMAQEGDRVVVRARVSGLTPNSEHGFHVHEKGDCSAPDASSAGEHLNPQGKPHGAPHADHHAGDLPSLKADAAGVAATSFEVKGTLLGAGAADLMGKALVVHADPDDYMTQPSGNSGKRIACGVIASPVKPGGLGGNAEGSKTIPKQM</sequence>
<keyword evidence="2" id="KW-0560">Oxidoreductase</keyword>
<dbReference type="PRINTS" id="PR00068">
    <property type="entry name" value="CUZNDISMTASE"/>
</dbReference>
<evidence type="ECO:0000256" key="2">
    <source>
        <dbReference type="RuleBase" id="RU000393"/>
    </source>
</evidence>
<dbReference type="Gene3D" id="2.60.40.200">
    <property type="entry name" value="Superoxide dismutase, copper/zinc binding domain"/>
    <property type="match status" value="1"/>
</dbReference>
<dbReference type="InterPro" id="IPR001424">
    <property type="entry name" value="SOD_Cu_Zn_dom"/>
</dbReference>
<dbReference type="CDD" id="cd00305">
    <property type="entry name" value="Cu-Zn_Superoxide_Dismutase"/>
    <property type="match status" value="1"/>
</dbReference>
<dbReference type="Pfam" id="PF00080">
    <property type="entry name" value="Sod_Cu"/>
    <property type="match status" value="1"/>
</dbReference>
<keyword evidence="2" id="KW-0479">Metal-binding</keyword>
<dbReference type="InterPro" id="IPR018152">
    <property type="entry name" value="SOD_Cu/Zn_BS"/>
</dbReference>
<evidence type="ECO:0000256" key="1">
    <source>
        <dbReference type="ARBA" id="ARBA00010457"/>
    </source>
</evidence>
<comment type="catalytic activity">
    <reaction evidence="2">
        <text>2 superoxide + 2 H(+) = H2O2 + O2</text>
        <dbReference type="Rhea" id="RHEA:20696"/>
        <dbReference type="ChEBI" id="CHEBI:15378"/>
        <dbReference type="ChEBI" id="CHEBI:15379"/>
        <dbReference type="ChEBI" id="CHEBI:16240"/>
        <dbReference type="ChEBI" id="CHEBI:18421"/>
        <dbReference type="EC" id="1.15.1.1"/>
    </reaction>
</comment>
<protein>
    <recommendedName>
        <fullName evidence="2">Superoxide dismutase [Cu-Zn]</fullName>
        <ecNumber evidence="2">1.15.1.1</ecNumber>
    </recommendedName>
</protein>
<dbReference type="PROSITE" id="PS00087">
    <property type="entry name" value="SOD_CU_ZN_1"/>
    <property type="match status" value="1"/>
</dbReference>
<proteinExistence type="inferred from homology"/>
<evidence type="ECO:0000313" key="6">
    <source>
        <dbReference type="Proteomes" id="UP001303946"/>
    </source>
</evidence>
<dbReference type="InterPro" id="IPR024134">
    <property type="entry name" value="SOD_Cu/Zn_/chaperone"/>
</dbReference>
<dbReference type="PROSITE" id="PS00332">
    <property type="entry name" value="SOD_CU_ZN_2"/>
    <property type="match status" value="1"/>
</dbReference>
<dbReference type="PANTHER" id="PTHR10003">
    <property type="entry name" value="SUPEROXIDE DISMUTASE CU-ZN -RELATED"/>
    <property type="match status" value="1"/>
</dbReference>
<keyword evidence="2" id="KW-0186">Copper</keyword>
<dbReference type="RefSeq" id="WP_316698489.1">
    <property type="nucleotide sequence ID" value="NZ_CP136336.1"/>
</dbReference>
<feature type="domain" description="Superoxide dismutase copper/zinc binding" evidence="4">
    <location>
        <begin position="11"/>
        <end position="139"/>
    </location>
</feature>
<gene>
    <name evidence="5" type="ORF">RXV79_14580</name>
</gene>
<comment type="cofactor">
    <cofactor evidence="2">
        <name>Zn(2+)</name>
        <dbReference type="ChEBI" id="CHEBI:29105"/>
    </cofactor>
    <text evidence="2">Binds 1 zinc ion per subunit.</text>
</comment>
<evidence type="ECO:0000313" key="5">
    <source>
        <dbReference type="EMBL" id="WOB06151.1"/>
    </source>
</evidence>
<comment type="cofactor">
    <cofactor evidence="2">
        <name>Cu cation</name>
        <dbReference type="ChEBI" id="CHEBI:23378"/>
    </cofactor>
    <text evidence="2">Binds 1 copper ion per subunit.</text>
</comment>
<name>A0ABZ0CMD6_9BURK</name>
<dbReference type="EC" id="1.15.1.1" evidence="2"/>